<comment type="caution">
    <text evidence="1">The sequence shown here is derived from an EMBL/GenBank/DDBJ whole genome shotgun (WGS) entry which is preliminary data.</text>
</comment>
<keyword evidence="2" id="KW-1185">Reference proteome</keyword>
<proteinExistence type="predicted"/>
<organism evidence="1 2">
    <name type="scientific">Cesiribacter andamanensis AMV16</name>
    <dbReference type="NCBI Taxonomy" id="1279009"/>
    <lineage>
        <taxon>Bacteria</taxon>
        <taxon>Pseudomonadati</taxon>
        <taxon>Bacteroidota</taxon>
        <taxon>Cytophagia</taxon>
        <taxon>Cytophagales</taxon>
        <taxon>Cesiribacteraceae</taxon>
        <taxon>Cesiribacter</taxon>
    </lineage>
</organism>
<reference evidence="1 2" key="1">
    <citation type="journal article" date="2013" name="Genome Announc.">
        <title>Draft Genome Sequence of Cesiribacter andamanensis Strain AMV16T, Isolated from a Soil Sample from a Mud Volcano in the Andaman Islands, India.</title>
        <authorList>
            <person name="Shivaji S."/>
            <person name="Ara S."/>
            <person name="Begum Z."/>
            <person name="Srinivas T.N."/>
            <person name="Singh A."/>
            <person name="Kumar Pinnaka A."/>
        </authorList>
    </citation>
    <scope>NUCLEOTIDE SEQUENCE [LARGE SCALE GENOMIC DNA]</scope>
    <source>
        <strain evidence="1 2">AMV16</strain>
    </source>
</reference>
<dbReference type="eggNOG" id="COG3204">
    <property type="taxonomic scope" value="Bacteria"/>
</dbReference>
<protein>
    <recommendedName>
        <fullName evidence="3">Lipoprotein</fullName>
    </recommendedName>
</protein>
<evidence type="ECO:0008006" key="3">
    <source>
        <dbReference type="Google" id="ProtNLM"/>
    </source>
</evidence>
<sequence>MRMVVDFLSLLLVVFGCISCSQEEVVPADDKAYLLYDSIPAAHVVVPMIREASGLVDSKTVSKHLWVHEDSGNQPQLYLLGHDGKVQKTVQLKGIVNRDWEEMSRLGSDLFIAETGDNLLRYESYAFYQFAEPGASTDTVRDIRTIRFVYEDGPHDAEAFLIDPQSKDIFIITKRDTPSLIFKLAAPYSYSELNTARKVGELPFSGVVGAALSPDGSEILLKTYPNVHHYSRSKGQSIADALRQEARLLPYRLEPQGEAVAFSNARDGFFTLSEKGFGTVVNLHFYRRNP</sequence>
<dbReference type="AlphaFoldDB" id="M7NAV8"/>
<dbReference type="PROSITE" id="PS51257">
    <property type="entry name" value="PROKAR_LIPOPROTEIN"/>
    <property type="match status" value="1"/>
</dbReference>
<dbReference type="STRING" id="1279009.ADICEAN_00592"/>
<dbReference type="Proteomes" id="UP000011910">
    <property type="component" value="Unassembled WGS sequence"/>
</dbReference>
<evidence type="ECO:0000313" key="2">
    <source>
        <dbReference type="Proteomes" id="UP000011910"/>
    </source>
</evidence>
<gene>
    <name evidence="1" type="ORF">ADICEAN_00592</name>
</gene>
<evidence type="ECO:0000313" key="1">
    <source>
        <dbReference type="EMBL" id="EMR04306.1"/>
    </source>
</evidence>
<name>M7NAV8_9BACT</name>
<accession>M7NAV8</accession>
<dbReference type="EMBL" id="AODQ01000008">
    <property type="protein sequence ID" value="EMR04306.1"/>
    <property type="molecule type" value="Genomic_DNA"/>
</dbReference>